<dbReference type="Gene3D" id="3.90.1140.10">
    <property type="entry name" value="Cyclic phosphodiesterase"/>
    <property type="match status" value="1"/>
</dbReference>
<dbReference type="RefSeq" id="WP_182294549.1">
    <property type="nucleotide sequence ID" value="NZ_CP059851.1"/>
</dbReference>
<evidence type="ECO:0000313" key="1">
    <source>
        <dbReference type="EMBL" id="QMW21703.1"/>
    </source>
</evidence>
<keyword evidence="1" id="KW-0436">Ligase</keyword>
<dbReference type="EMBL" id="CP059851">
    <property type="protein sequence ID" value="QMW21703.1"/>
    <property type="molecule type" value="Genomic_DNA"/>
</dbReference>
<name>A0A7G5IEB1_9SPHN</name>
<reference evidence="1 2" key="1">
    <citation type="submission" date="2020-07" db="EMBL/GenBank/DDBJ databases">
        <title>Complete genome sequence for Sandaracinobacter sp. M6.</title>
        <authorList>
            <person name="Tang Y."/>
            <person name="Liu Q."/>
            <person name="Guo Z."/>
            <person name="Lei P."/>
            <person name="Huang B."/>
        </authorList>
    </citation>
    <scope>NUCLEOTIDE SEQUENCE [LARGE SCALE GENOMIC DNA]</scope>
    <source>
        <strain evidence="1 2">M6</strain>
    </source>
</reference>
<dbReference type="AlphaFoldDB" id="A0A7G5IEB1"/>
<dbReference type="InterPro" id="IPR009097">
    <property type="entry name" value="Cyclic_Pdiesterase"/>
</dbReference>
<dbReference type="KEGG" id="sand:H3309_09765"/>
<dbReference type="Proteomes" id="UP000515292">
    <property type="component" value="Chromosome"/>
</dbReference>
<proteinExistence type="predicted"/>
<organism evidence="1 2">
    <name type="scientific">Sandaracinobacteroides saxicola</name>
    <dbReference type="NCBI Taxonomy" id="2759707"/>
    <lineage>
        <taxon>Bacteria</taxon>
        <taxon>Pseudomonadati</taxon>
        <taxon>Pseudomonadota</taxon>
        <taxon>Alphaproteobacteria</taxon>
        <taxon>Sphingomonadales</taxon>
        <taxon>Sphingosinicellaceae</taxon>
        <taxon>Sandaracinobacteroides</taxon>
    </lineage>
</organism>
<keyword evidence="2" id="KW-1185">Reference proteome</keyword>
<gene>
    <name evidence="1" type="ORF">H3309_09765</name>
</gene>
<protein>
    <submittedName>
        <fullName evidence="1">2'-5' RNA ligase family protein</fullName>
    </submittedName>
</protein>
<accession>A0A7G5IEB1</accession>
<evidence type="ECO:0000313" key="2">
    <source>
        <dbReference type="Proteomes" id="UP000515292"/>
    </source>
</evidence>
<sequence>MPEPPFAPLIVTLGFPAAVAARLEALRRAHYPPALNRVPAHLTLFHHLPGTEVAAVTATLREAARHLAAPEGWLAGVRFLGRGSAWVVESDGLLALRDWLAGRFADWLIPQDQAGFRPHVTLANKLPAAEAKRCHAVLQAELRPLPFRAESLLLWRFDGGPWTRLAAVAFRR</sequence>
<dbReference type="Pfam" id="PF13563">
    <property type="entry name" value="2_5_RNA_ligase2"/>
    <property type="match status" value="1"/>
</dbReference>
<dbReference type="GO" id="GO:0016874">
    <property type="term" value="F:ligase activity"/>
    <property type="evidence" value="ECO:0007669"/>
    <property type="project" value="UniProtKB-KW"/>
</dbReference>
<dbReference type="SUPFAM" id="SSF55144">
    <property type="entry name" value="LigT-like"/>
    <property type="match status" value="1"/>
</dbReference>